<evidence type="ECO:0000256" key="2">
    <source>
        <dbReference type="ARBA" id="ARBA00005241"/>
    </source>
</evidence>
<feature type="transmembrane region" description="Helical" evidence="6">
    <location>
        <begin position="83"/>
        <end position="105"/>
    </location>
</feature>
<dbReference type="SUPFAM" id="SSF103473">
    <property type="entry name" value="MFS general substrate transporter"/>
    <property type="match status" value="1"/>
</dbReference>
<evidence type="ECO:0000259" key="7">
    <source>
        <dbReference type="Pfam" id="PF12832"/>
    </source>
</evidence>
<comment type="caution">
    <text evidence="8">The sequence shown here is derived from an EMBL/GenBank/DDBJ whole genome shotgun (WGS) entry which is preliminary data.</text>
</comment>
<keyword evidence="4 6" id="KW-1133">Transmembrane helix</keyword>
<keyword evidence="3 6" id="KW-0812">Transmembrane</keyword>
<name>A0ABN7XR46_GIGMA</name>
<feature type="non-terminal residue" evidence="8">
    <location>
        <position position="138"/>
    </location>
</feature>
<evidence type="ECO:0000313" key="9">
    <source>
        <dbReference type="Proteomes" id="UP000789901"/>
    </source>
</evidence>
<accession>A0ABN7XR46</accession>
<dbReference type="PANTHER" id="PTHR16172">
    <property type="entry name" value="MAJOR FACILITATOR SUPERFAMILY DOMAIN-CONTAINING PROTEIN 6-LIKE"/>
    <property type="match status" value="1"/>
</dbReference>
<sequence length="138" mass="15203">HHDELITDNIDLDQIGSTSNETLTQIVDANDMVTAPPSFMKAILKLITKPRLLLFLFVLLSTRTVKSSTSTFLYVFLSEDLKADAALMGLSSFVGVTLEVLVFYYGKNILDFTFPEVIIIGGGILTTLRASLYAFFGT</sequence>
<keyword evidence="9" id="KW-1185">Reference proteome</keyword>
<evidence type="ECO:0000256" key="1">
    <source>
        <dbReference type="ARBA" id="ARBA00004141"/>
    </source>
</evidence>
<dbReference type="InterPro" id="IPR024989">
    <property type="entry name" value="MFS_assoc_dom"/>
</dbReference>
<protein>
    <submittedName>
        <fullName evidence="8">8906_t:CDS:1</fullName>
    </submittedName>
</protein>
<dbReference type="Gene3D" id="1.20.1250.20">
    <property type="entry name" value="MFS general substrate transporter like domains"/>
    <property type="match status" value="1"/>
</dbReference>
<comment type="subcellular location">
    <subcellularLocation>
        <location evidence="1">Membrane</location>
        <topology evidence="1">Multi-pass membrane protein</topology>
    </subcellularLocation>
</comment>
<evidence type="ECO:0000256" key="6">
    <source>
        <dbReference type="SAM" id="Phobius"/>
    </source>
</evidence>
<organism evidence="8 9">
    <name type="scientific">Gigaspora margarita</name>
    <dbReference type="NCBI Taxonomy" id="4874"/>
    <lineage>
        <taxon>Eukaryota</taxon>
        <taxon>Fungi</taxon>
        <taxon>Fungi incertae sedis</taxon>
        <taxon>Mucoromycota</taxon>
        <taxon>Glomeromycotina</taxon>
        <taxon>Glomeromycetes</taxon>
        <taxon>Diversisporales</taxon>
        <taxon>Gigasporaceae</taxon>
        <taxon>Gigaspora</taxon>
    </lineage>
</organism>
<evidence type="ECO:0000256" key="3">
    <source>
        <dbReference type="ARBA" id="ARBA00022692"/>
    </source>
</evidence>
<dbReference type="InterPro" id="IPR036259">
    <property type="entry name" value="MFS_trans_sf"/>
</dbReference>
<evidence type="ECO:0000256" key="4">
    <source>
        <dbReference type="ARBA" id="ARBA00022989"/>
    </source>
</evidence>
<feature type="transmembrane region" description="Helical" evidence="6">
    <location>
        <begin position="117"/>
        <end position="136"/>
    </location>
</feature>
<reference evidence="8 9" key="1">
    <citation type="submission" date="2021-06" db="EMBL/GenBank/DDBJ databases">
        <authorList>
            <person name="Kallberg Y."/>
            <person name="Tangrot J."/>
            <person name="Rosling A."/>
        </authorList>
    </citation>
    <scope>NUCLEOTIDE SEQUENCE [LARGE SCALE GENOMIC DNA]</scope>
    <source>
        <strain evidence="8 9">120-4 pot B 10/14</strain>
    </source>
</reference>
<feature type="transmembrane region" description="Helical" evidence="6">
    <location>
        <begin position="52"/>
        <end position="77"/>
    </location>
</feature>
<gene>
    <name evidence="8" type="ORF">GMARGA_LOCUS45215</name>
</gene>
<dbReference type="PANTHER" id="PTHR16172:SF41">
    <property type="entry name" value="MAJOR FACILITATOR SUPERFAMILY DOMAIN-CONTAINING PROTEIN 6-LIKE"/>
    <property type="match status" value="1"/>
</dbReference>
<keyword evidence="5 6" id="KW-0472">Membrane</keyword>
<evidence type="ECO:0000256" key="5">
    <source>
        <dbReference type="ARBA" id="ARBA00023136"/>
    </source>
</evidence>
<evidence type="ECO:0000313" key="8">
    <source>
        <dbReference type="EMBL" id="CAG8856394.1"/>
    </source>
</evidence>
<comment type="similarity">
    <text evidence="2">Belongs to the major facilitator superfamily. MFSD6 family.</text>
</comment>
<dbReference type="InterPro" id="IPR051717">
    <property type="entry name" value="MFS_MFSD6"/>
</dbReference>
<feature type="domain" description="Major facilitator superfamily associated" evidence="7">
    <location>
        <begin position="31"/>
        <end position="136"/>
    </location>
</feature>
<dbReference type="Proteomes" id="UP000789901">
    <property type="component" value="Unassembled WGS sequence"/>
</dbReference>
<dbReference type="Pfam" id="PF12832">
    <property type="entry name" value="MFS_1_like"/>
    <property type="match status" value="1"/>
</dbReference>
<dbReference type="EMBL" id="CAJVQB010159620">
    <property type="protein sequence ID" value="CAG8856394.1"/>
    <property type="molecule type" value="Genomic_DNA"/>
</dbReference>
<feature type="non-terminal residue" evidence="8">
    <location>
        <position position="1"/>
    </location>
</feature>
<proteinExistence type="inferred from homology"/>